<feature type="compositionally biased region" description="Basic and acidic residues" evidence="1">
    <location>
        <begin position="709"/>
        <end position="720"/>
    </location>
</feature>
<dbReference type="Pfam" id="PF00856">
    <property type="entry name" value="SET"/>
    <property type="match status" value="1"/>
</dbReference>
<evidence type="ECO:0000313" key="3">
    <source>
        <dbReference type="EMBL" id="GAX73425.1"/>
    </source>
</evidence>
<feature type="region of interest" description="Disordered" evidence="1">
    <location>
        <begin position="592"/>
        <end position="620"/>
    </location>
</feature>
<protein>
    <recommendedName>
        <fullName evidence="2">SET domain-containing protein</fullName>
    </recommendedName>
</protein>
<dbReference type="OrthoDB" id="341421at2759"/>
<name>A0A250WRF9_9CHLO</name>
<feature type="domain" description="SET" evidence="2">
    <location>
        <begin position="12"/>
        <end position="269"/>
    </location>
</feature>
<dbReference type="PROSITE" id="PS50280">
    <property type="entry name" value="SET"/>
    <property type="match status" value="1"/>
</dbReference>
<evidence type="ECO:0000256" key="1">
    <source>
        <dbReference type="SAM" id="MobiDB-lite"/>
    </source>
</evidence>
<evidence type="ECO:0000313" key="4">
    <source>
        <dbReference type="Proteomes" id="UP000232323"/>
    </source>
</evidence>
<keyword evidence="4" id="KW-1185">Reference proteome</keyword>
<dbReference type="Gene3D" id="3.90.1410.10">
    <property type="entry name" value="set domain protein methyltransferase, domain 1"/>
    <property type="match status" value="1"/>
</dbReference>
<dbReference type="Proteomes" id="UP000232323">
    <property type="component" value="Unassembled WGS sequence"/>
</dbReference>
<sequence>MSNNLAQWICKRGGYIHPSLDLLSPLSYGDRGVSATADIEEGCTLIVLPTCCTIHLPTAQQMNEEDVAKSYPESAMYIMKEHPATSPFLANVLVTMSELSRGDASAFSPYLTQLPEEDCNCLLSWTGAERAHLKGTTIDCSEEEPPLRIFKREVVPRISARPDLWPQSHATLKMFLRVVGLVQSRAFHLEAENWITGTKKEGADLFMLPGIDMINHSTDPSLRCTTLQKIDTPTSIVVDDGTEITFDSFFAMKAERPIKKGQQILHTYGDLSDAQLLQTYGFVDLGMSLGKASETSASPLAASPSSKKSKKALSGGKGQSMKAQPSASAVAVPVFINPHNYVAVTWGSVVAACRCALQKACPGEEEALTDFDSTLTQKRDMLVSSGVLKMHESSSLTHPSKLQAELGDENLSRFILKKREPLPEELLTTVQVLILELDDVVELYNDHMLEQKKPTGSLTDGKHDEASGKDEALVVKVARNEASSTSCSVSSPPVVSQLQPNKTVQANSNLDPATGKISDLETSGAGRSEEGLEGEGVHLKVPLSLGTVLLEDDDGLAQVVAVALMQIVDSHLKGYSASPSESDLLNLSEEMKKQEMRNDDKEEDATSSADPSTPTCTVTERTDTLRCRADRLRLAALIRLGEKEVLSLLKKKALMLLMGAAAEILEHSKSPTSSKNRKGPLDFKTKSERKDESKKRVGQQRHNKGSGKRSGDQAQKKIRH</sequence>
<comment type="caution">
    <text evidence="3">The sequence shown here is derived from an EMBL/GenBank/DDBJ whole genome shotgun (WGS) entry which is preliminary data.</text>
</comment>
<dbReference type="SUPFAM" id="SSF82199">
    <property type="entry name" value="SET domain"/>
    <property type="match status" value="1"/>
</dbReference>
<reference evidence="3 4" key="1">
    <citation type="submission" date="2017-08" db="EMBL/GenBank/DDBJ databases">
        <title>Acidophilic green algal genome provides insights into adaptation to an acidic environment.</title>
        <authorList>
            <person name="Hirooka S."/>
            <person name="Hirose Y."/>
            <person name="Kanesaki Y."/>
            <person name="Higuchi S."/>
            <person name="Fujiwara T."/>
            <person name="Onuma R."/>
            <person name="Era A."/>
            <person name="Ohbayashi R."/>
            <person name="Uzuka A."/>
            <person name="Nozaki H."/>
            <person name="Yoshikawa H."/>
            <person name="Miyagishima S.Y."/>
        </authorList>
    </citation>
    <scope>NUCLEOTIDE SEQUENCE [LARGE SCALE GENOMIC DNA]</scope>
    <source>
        <strain evidence="3 4">NIES-2499</strain>
    </source>
</reference>
<dbReference type="InterPro" id="IPR050600">
    <property type="entry name" value="SETD3_SETD6_MTase"/>
</dbReference>
<dbReference type="CDD" id="cd10527">
    <property type="entry name" value="SET_LSMT"/>
    <property type="match status" value="1"/>
</dbReference>
<gene>
    <name evidence="3" type="ORF">CEUSTIGMA_g877.t1</name>
</gene>
<feature type="compositionally biased region" description="Low complexity" evidence="1">
    <location>
        <begin position="296"/>
        <end position="306"/>
    </location>
</feature>
<dbReference type="PANTHER" id="PTHR13271:SF145">
    <property type="entry name" value="SET DOMAIN-CONTAINING PROTEIN"/>
    <property type="match status" value="1"/>
</dbReference>
<dbReference type="InterPro" id="IPR046341">
    <property type="entry name" value="SET_dom_sf"/>
</dbReference>
<feature type="compositionally biased region" description="Basic and acidic residues" evidence="1">
    <location>
        <begin position="679"/>
        <end position="695"/>
    </location>
</feature>
<dbReference type="GO" id="GO:0016279">
    <property type="term" value="F:protein-lysine N-methyltransferase activity"/>
    <property type="evidence" value="ECO:0007669"/>
    <property type="project" value="TreeGrafter"/>
</dbReference>
<feature type="compositionally biased region" description="Basic residues" evidence="1">
    <location>
        <begin position="696"/>
        <end position="707"/>
    </location>
</feature>
<evidence type="ECO:0000259" key="2">
    <source>
        <dbReference type="PROSITE" id="PS50280"/>
    </source>
</evidence>
<dbReference type="PANTHER" id="PTHR13271">
    <property type="entry name" value="UNCHARACTERIZED PUTATIVE METHYLTRANSFERASE"/>
    <property type="match status" value="1"/>
</dbReference>
<dbReference type="InterPro" id="IPR001214">
    <property type="entry name" value="SET_dom"/>
</dbReference>
<feature type="region of interest" description="Disordered" evidence="1">
    <location>
        <begin position="505"/>
        <end position="533"/>
    </location>
</feature>
<dbReference type="AlphaFoldDB" id="A0A250WRF9"/>
<proteinExistence type="predicted"/>
<feature type="region of interest" description="Disordered" evidence="1">
    <location>
        <begin position="668"/>
        <end position="720"/>
    </location>
</feature>
<accession>A0A250WRF9</accession>
<feature type="region of interest" description="Disordered" evidence="1">
    <location>
        <begin position="296"/>
        <end position="322"/>
    </location>
</feature>
<organism evidence="3 4">
    <name type="scientific">Chlamydomonas eustigma</name>
    <dbReference type="NCBI Taxonomy" id="1157962"/>
    <lineage>
        <taxon>Eukaryota</taxon>
        <taxon>Viridiplantae</taxon>
        <taxon>Chlorophyta</taxon>
        <taxon>core chlorophytes</taxon>
        <taxon>Chlorophyceae</taxon>
        <taxon>CS clade</taxon>
        <taxon>Chlamydomonadales</taxon>
        <taxon>Chlamydomonadaceae</taxon>
        <taxon>Chlamydomonas</taxon>
    </lineage>
</organism>
<dbReference type="EMBL" id="BEGY01000003">
    <property type="protein sequence ID" value="GAX73425.1"/>
    <property type="molecule type" value="Genomic_DNA"/>
</dbReference>
<feature type="compositionally biased region" description="Polar residues" evidence="1">
    <location>
        <begin position="606"/>
        <end position="619"/>
    </location>
</feature>